<name>A0A8H4LBN8_9HYPO</name>
<dbReference type="Proteomes" id="UP000554235">
    <property type="component" value="Unassembled WGS sequence"/>
</dbReference>
<reference evidence="2 3" key="1">
    <citation type="submission" date="2020-01" db="EMBL/GenBank/DDBJ databases">
        <title>Identification and distribution of gene clusters putatively required for synthesis of sphingolipid metabolism inhibitors in phylogenetically diverse species of the filamentous fungus Fusarium.</title>
        <authorList>
            <person name="Kim H.-S."/>
            <person name="Busman M."/>
            <person name="Brown D.W."/>
            <person name="Divon H."/>
            <person name="Uhlig S."/>
            <person name="Proctor R.H."/>
        </authorList>
    </citation>
    <scope>NUCLEOTIDE SEQUENCE [LARGE SCALE GENOMIC DNA]</scope>
    <source>
        <strain evidence="2 3">NRRL 20459</strain>
    </source>
</reference>
<feature type="chain" id="PRO_5034477604" evidence="1">
    <location>
        <begin position="25"/>
        <end position="118"/>
    </location>
</feature>
<evidence type="ECO:0000256" key="1">
    <source>
        <dbReference type="SAM" id="SignalP"/>
    </source>
</evidence>
<evidence type="ECO:0000313" key="3">
    <source>
        <dbReference type="Proteomes" id="UP000554235"/>
    </source>
</evidence>
<dbReference type="AlphaFoldDB" id="A0A8H4LBN8"/>
<proteinExistence type="predicted"/>
<accession>A0A8H4LBN8</accession>
<keyword evidence="3" id="KW-1185">Reference proteome</keyword>
<sequence length="118" mass="12242">MLVTINHQYIFAAIAALLAGKATAVGDGACNPVSPACVDVIASSDCNARSFTNFVPNCSGECINVGSYTSVNLHRGVFSNVDCTLYSDGNCQNVIPGAEHVENTCQIITPAQAGNSMK</sequence>
<feature type="signal peptide" evidence="1">
    <location>
        <begin position="1"/>
        <end position="24"/>
    </location>
</feature>
<gene>
    <name evidence="2" type="ORF">FALBO_7262</name>
</gene>
<dbReference type="EMBL" id="JAADYS010000960">
    <property type="protein sequence ID" value="KAF4465896.1"/>
    <property type="molecule type" value="Genomic_DNA"/>
</dbReference>
<dbReference type="OrthoDB" id="2986332at2759"/>
<protein>
    <submittedName>
        <fullName evidence="2">Uncharacterized protein</fullName>
    </submittedName>
</protein>
<evidence type="ECO:0000313" key="2">
    <source>
        <dbReference type="EMBL" id="KAF4465896.1"/>
    </source>
</evidence>
<comment type="caution">
    <text evidence="2">The sequence shown here is derived from an EMBL/GenBank/DDBJ whole genome shotgun (WGS) entry which is preliminary data.</text>
</comment>
<organism evidence="2 3">
    <name type="scientific">Fusarium albosuccineum</name>
    <dbReference type="NCBI Taxonomy" id="1237068"/>
    <lineage>
        <taxon>Eukaryota</taxon>
        <taxon>Fungi</taxon>
        <taxon>Dikarya</taxon>
        <taxon>Ascomycota</taxon>
        <taxon>Pezizomycotina</taxon>
        <taxon>Sordariomycetes</taxon>
        <taxon>Hypocreomycetidae</taxon>
        <taxon>Hypocreales</taxon>
        <taxon>Nectriaceae</taxon>
        <taxon>Fusarium</taxon>
        <taxon>Fusarium decemcellulare species complex</taxon>
    </lineage>
</organism>
<keyword evidence="1" id="KW-0732">Signal</keyword>